<dbReference type="EMBL" id="BOMI01000178">
    <property type="protein sequence ID" value="GID79832.1"/>
    <property type="molecule type" value="Genomic_DNA"/>
</dbReference>
<feature type="domain" description="Polysaccharide pyruvyl transferase" evidence="1">
    <location>
        <begin position="13"/>
        <end position="354"/>
    </location>
</feature>
<proteinExistence type="predicted"/>
<reference evidence="2 3" key="1">
    <citation type="submission" date="2021-01" db="EMBL/GenBank/DDBJ databases">
        <title>Whole genome shotgun sequence of Actinoplanes deccanensis NBRC 13994.</title>
        <authorList>
            <person name="Komaki H."/>
            <person name="Tamura T."/>
        </authorList>
    </citation>
    <scope>NUCLEOTIDE SEQUENCE [LARGE SCALE GENOMIC DNA]</scope>
    <source>
        <strain evidence="2 3">NBRC 13994</strain>
    </source>
</reference>
<evidence type="ECO:0000313" key="2">
    <source>
        <dbReference type="EMBL" id="GID79832.1"/>
    </source>
</evidence>
<protein>
    <recommendedName>
        <fullName evidence="1">Polysaccharide pyruvyl transferase domain-containing protein</fullName>
    </recommendedName>
</protein>
<evidence type="ECO:0000313" key="3">
    <source>
        <dbReference type="Proteomes" id="UP000609879"/>
    </source>
</evidence>
<keyword evidence="3" id="KW-1185">Reference proteome</keyword>
<dbReference type="InterPro" id="IPR007345">
    <property type="entry name" value="Polysacch_pyruvyl_Trfase"/>
</dbReference>
<name>A0ABQ3YIN6_9ACTN</name>
<dbReference type="RefSeq" id="WP_203776445.1">
    <property type="nucleotide sequence ID" value="NZ_BAAABO010000055.1"/>
</dbReference>
<dbReference type="Proteomes" id="UP000609879">
    <property type="component" value="Unassembled WGS sequence"/>
</dbReference>
<dbReference type="PANTHER" id="PTHR36836">
    <property type="entry name" value="COLANIC ACID BIOSYNTHESIS PROTEIN WCAK"/>
    <property type="match status" value="1"/>
</dbReference>
<dbReference type="Pfam" id="PF04230">
    <property type="entry name" value="PS_pyruv_trans"/>
    <property type="match status" value="1"/>
</dbReference>
<evidence type="ECO:0000259" key="1">
    <source>
        <dbReference type="Pfam" id="PF04230"/>
    </source>
</evidence>
<gene>
    <name evidence="2" type="ORF">Ade02nite_84730</name>
</gene>
<organism evidence="2 3">
    <name type="scientific">Paractinoplanes deccanensis</name>
    <dbReference type="NCBI Taxonomy" id="113561"/>
    <lineage>
        <taxon>Bacteria</taxon>
        <taxon>Bacillati</taxon>
        <taxon>Actinomycetota</taxon>
        <taxon>Actinomycetes</taxon>
        <taxon>Micromonosporales</taxon>
        <taxon>Micromonosporaceae</taxon>
        <taxon>Paractinoplanes</taxon>
    </lineage>
</organism>
<dbReference type="PANTHER" id="PTHR36836:SF1">
    <property type="entry name" value="COLANIC ACID BIOSYNTHESIS PROTEIN WCAK"/>
    <property type="match status" value="1"/>
</dbReference>
<accession>A0ABQ3YIN6</accession>
<comment type="caution">
    <text evidence="2">The sequence shown here is derived from an EMBL/GenBank/DDBJ whole genome shotgun (WGS) entry which is preliminary data.</text>
</comment>
<sequence length="424" mass="45171">MTIVCANHWHDDNKGDSAISAGILRLVRRHRPAAPVRMVSMHEAHQTRFAGSGRHLAASASGEGPVPLEGAWCPTELGSARSGPAALRAARWLIRLIPSVAEVLTGRMRARTRRRLEGAGALVLVGGSNIYDNPDVLPVLSYARLFTVLYPAWAAGRLGIPVILAGHTLGPFPRRLGLRIAATMLRGVRHCALRESTSIPEARRLGLRDVVVAPDMAFATPADRSARVRSALGDAGERTMAIVPRRHPHAGPAADEAILDEFARLARDAVRRGLVDRVLVVAQCHGPTPIEDDRAIAHRLAARIGGDAVTVVDDDLTPGELTALYGGCALVVAVRLHAAILALSQGTPAFAIAYMTRKTEGVMAQAGLPGAWSGYAEFRAEKVLDQAATLMAPETRAALGTRGAEWQAALDRVADAWESPQPAH</sequence>